<dbReference type="OrthoDB" id="4278351at2"/>
<dbReference type="EMBL" id="VCKX01000047">
    <property type="protein sequence ID" value="TMR34212.1"/>
    <property type="molecule type" value="Genomic_DNA"/>
</dbReference>
<gene>
    <name evidence="2" type="ORF">ETD85_17365</name>
</gene>
<name>A0A5S4GN52_9ACTN</name>
<dbReference type="Proteomes" id="UP000306628">
    <property type="component" value="Unassembled WGS sequence"/>
</dbReference>
<proteinExistence type="predicted"/>
<dbReference type="AlphaFoldDB" id="A0A5S4GN52"/>
<feature type="compositionally biased region" description="Pro residues" evidence="1">
    <location>
        <begin position="61"/>
        <end position="83"/>
    </location>
</feature>
<organism evidence="2 3">
    <name type="scientific">Nonomuraea zeae</name>
    <dbReference type="NCBI Taxonomy" id="1642303"/>
    <lineage>
        <taxon>Bacteria</taxon>
        <taxon>Bacillati</taxon>
        <taxon>Actinomycetota</taxon>
        <taxon>Actinomycetes</taxon>
        <taxon>Streptosporangiales</taxon>
        <taxon>Streptosporangiaceae</taxon>
        <taxon>Nonomuraea</taxon>
    </lineage>
</organism>
<keyword evidence="3" id="KW-1185">Reference proteome</keyword>
<evidence type="ECO:0000313" key="2">
    <source>
        <dbReference type="EMBL" id="TMR34212.1"/>
    </source>
</evidence>
<accession>A0A5S4GN52</accession>
<sequence length="182" mass="18972">MRKFFGVAPKRPGAIHVRRADIGGTGTGRAAAARRLGTVLACAALLAGACGSPANDGGGPYVPPPTQPDAPPLPGKTVTPPPRDAPRSAVPPELQGTWSGGTSGGTAYGSVTLGPEGDLIIVKGRLRWVGTVVVERGRMTFYIPGSAPRQESWSWQDCQYPGGFGYPYRTLSLSGYSYVQDC</sequence>
<protein>
    <submittedName>
        <fullName evidence="2">Uncharacterized protein</fullName>
    </submittedName>
</protein>
<feature type="region of interest" description="Disordered" evidence="1">
    <location>
        <begin position="57"/>
        <end position="102"/>
    </location>
</feature>
<evidence type="ECO:0000313" key="3">
    <source>
        <dbReference type="Proteomes" id="UP000306628"/>
    </source>
</evidence>
<dbReference type="RefSeq" id="WP_138690759.1">
    <property type="nucleotide sequence ID" value="NZ_JBHSAZ010000026.1"/>
</dbReference>
<evidence type="ECO:0000256" key="1">
    <source>
        <dbReference type="SAM" id="MobiDB-lite"/>
    </source>
</evidence>
<comment type="caution">
    <text evidence="2">The sequence shown here is derived from an EMBL/GenBank/DDBJ whole genome shotgun (WGS) entry which is preliminary data.</text>
</comment>
<reference evidence="2 3" key="1">
    <citation type="submission" date="2019-05" db="EMBL/GenBank/DDBJ databases">
        <title>Draft genome sequence of Nonomuraea zeae DSM 100528.</title>
        <authorList>
            <person name="Saricaoglu S."/>
            <person name="Isik K."/>
        </authorList>
    </citation>
    <scope>NUCLEOTIDE SEQUENCE [LARGE SCALE GENOMIC DNA]</scope>
    <source>
        <strain evidence="2 3">DSM 100528</strain>
    </source>
</reference>